<feature type="transmembrane region" description="Helical" evidence="1">
    <location>
        <begin position="165"/>
        <end position="184"/>
    </location>
</feature>
<evidence type="ECO:0000256" key="1">
    <source>
        <dbReference type="SAM" id="Phobius"/>
    </source>
</evidence>
<protein>
    <submittedName>
        <fullName evidence="2">U3 small nucleolar RNA-associated protein 10</fullName>
    </submittedName>
</protein>
<name>A0A0A9X9S0_LYGHE</name>
<dbReference type="EMBL" id="GBRD01015909">
    <property type="protein sequence ID" value="JAG49917.1"/>
    <property type="molecule type" value="Transcribed_RNA"/>
</dbReference>
<reference evidence="2" key="2">
    <citation type="submission" date="2014-07" db="EMBL/GenBank/DDBJ databases">
        <authorList>
            <person name="Hull J."/>
        </authorList>
    </citation>
    <scope>NUCLEOTIDE SEQUENCE</scope>
</reference>
<feature type="transmembrane region" description="Helical" evidence="1">
    <location>
        <begin position="310"/>
        <end position="329"/>
    </location>
</feature>
<feature type="transmembrane region" description="Helical" evidence="1">
    <location>
        <begin position="142"/>
        <end position="159"/>
    </location>
</feature>
<proteinExistence type="predicted"/>
<dbReference type="EMBL" id="GBHO01028061">
    <property type="protein sequence ID" value="JAG15543.1"/>
    <property type="molecule type" value="Transcribed_RNA"/>
</dbReference>
<keyword evidence="1" id="KW-0472">Membrane</keyword>
<sequence length="397" mass="45102">MDDRKAQILVGATAALGAFEVTLYLKNLTTAFSMDQPTDYEGMKGDDFINLRAETITRCRYEIAGAVLNCGHLVAKIYSGYYPFIWYLTFNKLGKSSFLAYWIFQLVDTIMNKFFFAPIAAKVNSCRGTPGLKMRSLAKGHSDKFFPLGLFGLAIMIFAEDVNPKIWFFLPFVSTFDEILFVSVRNRHCLRLIRSDPDSPITKRVRDVASMLKYPVKNIYKDPKEEEIPEVNYYEVGNLMIVSDKMLRLPENIVAVLISQEIGLYSKRSAILNFTMAVIRWVGLGSFLVASFGNDRVCQVFGFGSSPYPYVPMYLAYAYIWPVFSNILYRVECLVYSWNVLNADAVIHQSMSTQGIPALKAVAGTAEKYPIFDTWYSQLMRGYPTVAQRVKNLESLN</sequence>
<evidence type="ECO:0000313" key="3">
    <source>
        <dbReference type="EMBL" id="JAG49917.1"/>
    </source>
</evidence>
<organism evidence="2">
    <name type="scientific">Lygus hesperus</name>
    <name type="common">Western plant bug</name>
    <dbReference type="NCBI Taxonomy" id="30085"/>
    <lineage>
        <taxon>Eukaryota</taxon>
        <taxon>Metazoa</taxon>
        <taxon>Ecdysozoa</taxon>
        <taxon>Arthropoda</taxon>
        <taxon>Hexapoda</taxon>
        <taxon>Insecta</taxon>
        <taxon>Pterygota</taxon>
        <taxon>Neoptera</taxon>
        <taxon>Paraneoptera</taxon>
        <taxon>Hemiptera</taxon>
        <taxon>Heteroptera</taxon>
        <taxon>Panheteroptera</taxon>
        <taxon>Cimicomorpha</taxon>
        <taxon>Miridae</taxon>
        <taxon>Mirini</taxon>
        <taxon>Lygus</taxon>
    </lineage>
</organism>
<feature type="transmembrane region" description="Helical" evidence="1">
    <location>
        <begin position="270"/>
        <end position="290"/>
    </location>
</feature>
<gene>
    <name evidence="2" type="primary">UTP10</name>
    <name evidence="2" type="ORF">CM83_3823</name>
</gene>
<keyword evidence="1" id="KW-0812">Transmembrane</keyword>
<evidence type="ECO:0000313" key="2">
    <source>
        <dbReference type="EMBL" id="JAG15543.1"/>
    </source>
</evidence>
<accession>A0A0A9X9S0</accession>
<keyword evidence="1" id="KW-1133">Transmembrane helix</keyword>
<feature type="transmembrane region" description="Helical" evidence="1">
    <location>
        <begin position="99"/>
        <end position="121"/>
    </location>
</feature>
<reference evidence="3" key="3">
    <citation type="submission" date="2014-09" db="EMBL/GenBank/DDBJ databases">
        <authorList>
            <person name="Magalhaes I.L.F."/>
            <person name="Oliveira U."/>
            <person name="Santos F.R."/>
            <person name="Vidigal T.H.D.A."/>
            <person name="Brescovit A.D."/>
            <person name="Santos A.J."/>
        </authorList>
    </citation>
    <scope>NUCLEOTIDE SEQUENCE</scope>
</reference>
<feature type="transmembrane region" description="Helical" evidence="1">
    <location>
        <begin position="61"/>
        <end position="79"/>
    </location>
</feature>
<dbReference type="AlphaFoldDB" id="A0A0A9X9S0"/>
<reference evidence="2" key="1">
    <citation type="journal article" date="2014" name="PLoS ONE">
        <title>Transcriptome-Based Identification of ABC Transporters in the Western Tarnished Plant Bug Lygus hesperus.</title>
        <authorList>
            <person name="Hull J.J."/>
            <person name="Chaney K."/>
            <person name="Geib S.M."/>
            <person name="Fabrick J.A."/>
            <person name="Brent C.S."/>
            <person name="Walsh D."/>
            <person name="Lavine L.C."/>
        </authorList>
    </citation>
    <scope>NUCLEOTIDE SEQUENCE</scope>
</reference>